<comment type="catalytic activity">
    <reaction evidence="16 17 19">
        <text>(6S)-NADPHX + ADP = AMP + phosphate + NADPH + H(+)</text>
        <dbReference type="Rhea" id="RHEA:32235"/>
        <dbReference type="ChEBI" id="CHEBI:15378"/>
        <dbReference type="ChEBI" id="CHEBI:43474"/>
        <dbReference type="ChEBI" id="CHEBI:57783"/>
        <dbReference type="ChEBI" id="CHEBI:64076"/>
        <dbReference type="ChEBI" id="CHEBI:456215"/>
        <dbReference type="ChEBI" id="CHEBI:456216"/>
        <dbReference type="EC" id="4.2.1.136"/>
    </reaction>
</comment>
<dbReference type="GO" id="GO:0046496">
    <property type="term" value="P:nicotinamide nucleotide metabolic process"/>
    <property type="evidence" value="ECO:0007669"/>
    <property type="project" value="UniProtKB-UniRule"/>
</dbReference>
<evidence type="ECO:0000256" key="12">
    <source>
        <dbReference type="ARBA" id="ARBA00023239"/>
    </source>
</evidence>
<evidence type="ECO:0000256" key="13">
    <source>
        <dbReference type="ARBA" id="ARBA00023268"/>
    </source>
</evidence>
<keyword evidence="23" id="KW-0808">Transferase</keyword>
<comment type="catalytic activity">
    <reaction evidence="15 17 19">
        <text>(6S)-NADHX + ADP = AMP + phosphate + NADH + H(+)</text>
        <dbReference type="Rhea" id="RHEA:32223"/>
        <dbReference type="ChEBI" id="CHEBI:15378"/>
        <dbReference type="ChEBI" id="CHEBI:43474"/>
        <dbReference type="ChEBI" id="CHEBI:57945"/>
        <dbReference type="ChEBI" id="CHEBI:64074"/>
        <dbReference type="ChEBI" id="CHEBI:456215"/>
        <dbReference type="ChEBI" id="CHEBI:456216"/>
        <dbReference type="EC" id="4.2.1.136"/>
    </reaction>
</comment>
<dbReference type="STRING" id="573061.Clocel_1473"/>
<dbReference type="InterPro" id="IPR030677">
    <property type="entry name" value="Nnr"/>
</dbReference>
<dbReference type="SUPFAM" id="SSF53613">
    <property type="entry name" value="Ribokinase-like"/>
    <property type="match status" value="1"/>
</dbReference>
<comment type="similarity">
    <text evidence="18">Belongs to the NnrE/AIBP family.</text>
</comment>
<feature type="domain" description="YjeF C-terminal" evidence="21">
    <location>
        <begin position="228"/>
        <end position="498"/>
    </location>
</feature>
<dbReference type="GO" id="GO:0052855">
    <property type="term" value="F:ADP-dependent NAD(P)H-hydrate dehydratase activity"/>
    <property type="evidence" value="ECO:0007669"/>
    <property type="project" value="UniProtKB-UniRule"/>
</dbReference>
<dbReference type="EMBL" id="CP002160">
    <property type="protein sequence ID" value="ADL51224.1"/>
    <property type="molecule type" value="Genomic_DNA"/>
</dbReference>
<proteinExistence type="inferred from homology"/>
<feature type="binding site" evidence="17">
    <location>
        <position position="375"/>
    </location>
    <ligand>
        <name>(6S)-NADPHX</name>
        <dbReference type="ChEBI" id="CHEBI:64076"/>
    </ligand>
</feature>
<comment type="cofactor">
    <cofactor evidence="18 19">
        <name>K(+)</name>
        <dbReference type="ChEBI" id="CHEBI:29103"/>
    </cofactor>
    <text evidence="18 19">Binds 1 potassium ion per subunit.</text>
</comment>
<name>D9SW80_CLOC7</name>
<comment type="function">
    <text evidence="17">Catalyzes the dehydration of the S-form of NAD(P)HX at the expense of ADP, which is converted to AMP. Together with NAD(P)HX epimerase, which catalyzes the epimerization of the S- and R-forms, the enzyme allows the repair of both epimers of NAD(P)HX, a damaged form of NAD(P)H that is a result of enzymatic or heat-dependent hydration.</text>
</comment>
<dbReference type="GO" id="GO:0005524">
    <property type="term" value="F:ATP binding"/>
    <property type="evidence" value="ECO:0007669"/>
    <property type="project" value="UniProtKB-UniRule"/>
</dbReference>
<comment type="similarity">
    <text evidence="17">Belongs to the NnrD/CARKD family.</text>
</comment>
<keyword evidence="23" id="KW-0418">Kinase</keyword>
<evidence type="ECO:0000256" key="17">
    <source>
        <dbReference type="HAMAP-Rule" id="MF_01965"/>
    </source>
</evidence>
<comment type="catalytic activity">
    <reaction evidence="1 18 19">
        <text>(6R)-NADHX = (6S)-NADHX</text>
        <dbReference type="Rhea" id="RHEA:32215"/>
        <dbReference type="ChEBI" id="CHEBI:64074"/>
        <dbReference type="ChEBI" id="CHEBI:64075"/>
        <dbReference type="EC" id="5.1.99.6"/>
    </reaction>
</comment>
<feature type="binding site" evidence="17">
    <location>
        <position position="324"/>
    </location>
    <ligand>
        <name>(6S)-NADPHX</name>
        <dbReference type="ChEBI" id="CHEBI:64076"/>
    </ligand>
</feature>
<keyword evidence="8 17" id="KW-0521">NADP</keyword>
<dbReference type="PROSITE" id="PS51383">
    <property type="entry name" value="YJEF_C_3"/>
    <property type="match status" value="1"/>
</dbReference>
<evidence type="ECO:0000256" key="2">
    <source>
        <dbReference type="ARBA" id="ARBA00000909"/>
    </source>
</evidence>
<comment type="subunit">
    <text evidence="17">Homotetramer.</text>
</comment>
<keyword evidence="7 17" id="KW-0067">ATP-binding</keyword>
<evidence type="ECO:0000259" key="22">
    <source>
        <dbReference type="PROSITE" id="PS51385"/>
    </source>
</evidence>
<dbReference type="CDD" id="cd01171">
    <property type="entry name" value="YXKO-related"/>
    <property type="match status" value="1"/>
</dbReference>
<dbReference type="eggNOG" id="COG0063">
    <property type="taxonomic scope" value="Bacteria"/>
</dbReference>
<dbReference type="InterPro" id="IPR001763">
    <property type="entry name" value="Rhodanese-like_dom"/>
</dbReference>
<evidence type="ECO:0000256" key="4">
    <source>
        <dbReference type="ARBA" id="ARBA00009524"/>
    </source>
</evidence>
<dbReference type="RefSeq" id="WP_010075908.1">
    <property type="nucleotide sequence ID" value="NC_014393.1"/>
</dbReference>
<feature type="binding site" evidence="17">
    <location>
        <begin position="412"/>
        <end position="416"/>
    </location>
    <ligand>
        <name>AMP</name>
        <dbReference type="ChEBI" id="CHEBI:456215"/>
    </ligand>
</feature>
<feature type="binding site" evidence="18">
    <location>
        <position position="56"/>
    </location>
    <ligand>
        <name>K(+)</name>
        <dbReference type="ChEBI" id="CHEBI:29103"/>
    </ligand>
</feature>
<dbReference type="Proteomes" id="UP000002730">
    <property type="component" value="Chromosome"/>
</dbReference>
<dbReference type="HAMAP" id="MF_01966">
    <property type="entry name" value="NADHX_epimerase"/>
    <property type="match status" value="1"/>
</dbReference>
<dbReference type="PANTHER" id="PTHR12592">
    <property type="entry name" value="ATP-DEPENDENT (S)-NAD(P)H-HYDRATE DEHYDRATASE FAMILY MEMBER"/>
    <property type="match status" value="1"/>
</dbReference>
<feature type="domain" description="Rhodanese" evidence="20">
    <location>
        <begin position="34"/>
        <end position="98"/>
    </location>
</feature>
<evidence type="ECO:0000256" key="3">
    <source>
        <dbReference type="ARBA" id="ARBA00006001"/>
    </source>
</evidence>
<feature type="binding site" evidence="17">
    <location>
        <position position="441"/>
    </location>
    <ligand>
        <name>(6S)-NADPHX</name>
        <dbReference type="ChEBI" id="CHEBI:64076"/>
    </ligand>
</feature>
<keyword evidence="11 18" id="KW-0413">Isomerase</keyword>
<feature type="domain" description="YjeF N-terminal" evidence="22">
    <location>
        <begin position="9"/>
        <end position="218"/>
    </location>
</feature>
<dbReference type="HAMAP" id="MF_01965">
    <property type="entry name" value="NADHX_dehydratase"/>
    <property type="match status" value="1"/>
</dbReference>
<feature type="binding site" evidence="18">
    <location>
        <position position="128"/>
    </location>
    <ligand>
        <name>K(+)</name>
        <dbReference type="ChEBI" id="CHEBI:29103"/>
    </ligand>
</feature>
<reference evidence="23 24" key="1">
    <citation type="submission" date="2010-08" db="EMBL/GenBank/DDBJ databases">
        <title>Complete sequence of Clostridium cellulovorans 743B.</title>
        <authorList>
            <consortium name="US DOE Joint Genome Institute"/>
            <person name="Lucas S."/>
            <person name="Copeland A."/>
            <person name="Lapidus A."/>
            <person name="Cheng J.-F."/>
            <person name="Bruce D."/>
            <person name="Goodwin L."/>
            <person name="Pitluck S."/>
            <person name="Chertkov O."/>
            <person name="Detter J.C."/>
            <person name="Han C."/>
            <person name="Tapia R."/>
            <person name="Land M."/>
            <person name="Hauser L."/>
            <person name="Chang Y.-J."/>
            <person name="Jeffries C."/>
            <person name="Kyrpides N."/>
            <person name="Ivanova N."/>
            <person name="Mikhailova N."/>
            <person name="Hemme C.L."/>
            <person name="Woyke T."/>
        </authorList>
    </citation>
    <scope>NUCLEOTIDE SEQUENCE [LARGE SCALE GENOMIC DNA]</scope>
    <source>
        <strain evidence="24">ATCC 35296 / DSM 3052 / OCM 3 / 743B</strain>
    </source>
</reference>
<evidence type="ECO:0000256" key="7">
    <source>
        <dbReference type="ARBA" id="ARBA00022840"/>
    </source>
</evidence>
<evidence type="ECO:0000256" key="11">
    <source>
        <dbReference type="ARBA" id="ARBA00023235"/>
    </source>
</evidence>
<evidence type="ECO:0000256" key="9">
    <source>
        <dbReference type="ARBA" id="ARBA00022958"/>
    </source>
</evidence>
<comment type="cofactor">
    <cofactor evidence="17">
        <name>Mg(2+)</name>
        <dbReference type="ChEBI" id="CHEBI:18420"/>
    </cofactor>
</comment>
<keyword evidence="5 18" id="KW-0479">Metal-binding</keyword>
<comment type="caution">
    <text evidence="18">Lacks conserved residue(s) required for the propagation of feature annotation.</text>
</comment>
<evidence type="ECO:0000256" key="6">
    <source>
        <dbReference type="ARBA" id="ARBA00022741"/>
    </source>
</evidence>
<keyword evidence="9 18" id="KW-0630">Potassium</keyword>
<dbReference type="InterPro" id="IPR000631">
    <property type="entry name" value="CARKD"/>
</dbReference>
<gene>
    <name evidence="18" type="primary">nnrE</name>
    <name evidence="17" type="synonym">nnrD</name>
    <name evidence="23" type="ordered locus">Clocel_1473</name>
</gene>
<dbReference type="PROSITE" id="PS01049">
    <property type="entry name" value="YJEF_C_1"/>
    <property type="match status" value="1"/>
</dbReference>
<evidence type="ECO:0000256" key="16">
    <source>
        <dbReference type="ARBA" id="ARBA00049209"/>
    </source>
</evidence>
<keyword evidence="13" id="KW-0511">Multifunctional enzyme</keyword>
<evidence type="ECO:0000256" key="19">
    <source>
        <dbReference type="PIRNR" id="PIRNR017184"/>
    </source>
</evidence>
<feature type="binding site" evidence="18">
    <location>
        <begin position="55"/>
        <end position="59"/>
    </location>
    <ligand>
        <name>(6S)-NADPHX</name>
        <dbReference type="ChEBI" id="CHEBI:64076"/>
    </ligand>
</feature>
<dbReference type="InterPro" id="IPR017953">
    <property type="entry name" value="Carbohydrate_kinase_pred_CS"/>
</dbReference>
<dbReference type="Gene3D" id="3.40.1190.20">
    <property type="match status" value="1"/>
</dbReference>
<dbReference type="InterPro" id="IPR029056">
    <property type="entry name" value="Ribokinase-like"/>
</dbReference>
<keyword evidence="24" id="KW-1185">Reference proteome</keyword>
<comment type="catalytic activity">
    <reaction evidence="2 18 19">
        <text>(6R)-NADPHX = (6S)-NADPHX</text>
        <dbReference type="Rhea" id="RHEA:32227"/>
        <dbReference type="ChEBI" id="CHEBI:64076"/>
        <dbReference type="ChEBI" id="CHEBI:64077"/>
        <dbReference type="EC" id="5.1.99.6"/>
    </reaction>
</comment>
<comment type="function">
    <text evidence="18">Catalyzes the epimerization of the S- and R-forms of NAD(P)HX, a damaged form of NAD(P)H that is a result of enzymatic or heat-dependent hydration. This is a prerequisite for the S-specific NAD(P)H-hydrate dehydratase to allow the repair of both epimers of NAD(P)HX.</text>
</comment>
<evidence type="ECO:0000313" key="23">
    <source>
        <dbReference type="EMBL" id="ADL51224.1"/>
    </source>
</evidence>
<dbReference type="eggNOG" id="COG0062">
    <property type="taxonomic scope" value="Bacteria"/>
</dbReference>
<dbReference type="HOGENOM" id="CLU_024853_4_1_9"/>
<evidence type="ECO:0000313" key="24">
    <source>
        <dbReference type="Proteomes" id="UP000002730"/>
    </source>
</evidence>
<dbReference type="NCBIfam" id="TIGR00196">
    <property type="entry name" value="yjeF_cterm"/>
    <property type="match status" value="1"/>
</dbReference>
<protein>
    <recommendedName>
        <fullName evidence="19">Bifunctional NAD(P)H-hydrate repair enzyme</fullName>
    </recommendedName>
    <alternativeName>
        <fullName evidence="19">Nicotinamide nucleotide repair protein</fullName>
    </alternativeName>
    <domain>
        <recommendedName>
            <fullName evidence="19">ADP-dependent (S)-NAD(P)H-hydrate dehydratase</fullName>
            <ecNumber evidence="19">4.2.1.136</ecNumber>
        </recommendedName>
        <alternativeName>
            <fullName evidence="19">ADP-dependent NAD(P)HX dehydratase</fullName>
        </alternativeName>
    </domain>
    <domain>
        <recommendedName>
            <fullName evidence="19">NAD(P)H-hydrate epimerase</fullName>
            <ecNumber evidence="19">5.1.99.6</ecNumber>
        </recommendedName>
    </domain>
</protein>
<dbReference type="PANTHER" id="PTHR12592:SF0">
    <property type="entry name" value="ATP-DEPENDENT (S)-NAD(P)H-HYDRATE DEHYDRATASE"/>
    <property type="match status" value="1"/>
</dbReference>
<dbReference type="SUPFAM" id="SSF64153">
    <property type="entry name" value="YjeF N-terminal domain-like"/>
    <property type="match status" value="1"/>
</dbReference>
<dbReference type="PROSITE" id="PS50206">
    <property type="entry name" value="RHODANESE_3"/>
    <property type="match status" value="1"/>
</dbReference>
<comment type="function">
    <text evidence="14 19">Bifunctional enzyme that catalyzes the epimerization of the S- and R-forms of NAD(P)HX and the dehydration of the S-form of NAD(P)HX at the expense of ADP, which is converted to AMP. This allows the repair of both epimers of NAD(P)HX, a damaged form of NAD(P)H that is a result of enzymatic or heat-dependent hydration.</text>
</comment>
<feature type="binding site" evidence="17">
    <location>
        <position position="440"/>
    </location>
    <ligand>
        <name>AMP</name>
        <dbReference type="ChEBI" id="CHEBI:456215"/>
    </ligand>
</feature>
<sequence length="502" mass="54537">MRIGTSKMTGEVDKACVDKLEIPLMVLMENAALKVVKHLEIDKYSSYVVVCATGNNGGDGLAAARHLSALGKKVEIFVVLNDNRNMSECFKANYNILKNMGTVINEVTSIESLQKLKASILDSEVTIDAIFGTGLNREVQWLFKQAITIVTDYSNYIVSIDIPSGMNGDNGNILGICVRAHKTICFEFYKRGFLNYGTEEFTGEIIVEPIGISQNILDQFHNNEFILEKADVINNIKPRQKQGHKGTYGRTLILAGSEGFSGAAYLATQSAVRTGSGLVTLCCNSKIQDILSCKLSEAMTISYENKEKLLELLRVSTAVAIGPGLGNNQETLELLELVLEESKGPIIIDADGLNVLSTNLQLLKKTKAPVIITPHPGEMSRLTEISVKEINSSRVDLAKSFALEHNIIVLLKGYQTIITNGLKVYVNPTGNSAMANGGMGDCLTGIITSLASQGIPAFEAAACGAYIHGYAGDKLSQTMYAVNATRVIEEIPYIMKEFICEK</sequence>
<feature type="binding site" evidence="18">
    <location>
        <begin position="132"/>
        <end position="138"/>
    </location>
    <ligand>
        <name>(6S)-NADPHX</name>
        <dbReference type="ChEBI" id="CHEBI:64076"/>
    </ligand>
</feature>
<keyword evidence="6 17" id="KW-0547">Nucleotide-binding</keyword>
<evidence type="ECO:0000259" key="20">
    <source>
        <dbReference type="PROSITE" id="PS50206"/>
    </source>
</evidence>
<evidence type="ECO:0000256" key="8">
    <source>
        <dbReference type="ARBA" id="ARBA00022857"/>
    </source>
</evidence>
<feature type="binding site" evidence="18">
    <location>
        <position position="161"/>
    </location>
    <ligand>
        <name>(6S)-NADPHX</name>
        <dbReference type="ChEBI" id="CHEBI:64076"/>
    </ligand>
</feature>
<evidence type="ECO:0000256" key="15">
    <source>
        <dbReference type="ARBA" id="ARBA00048238"/>
    </source>
</evidence>
<keyword evidence="12 17" id="KW-0456">Lyase</keyword>
<dbReference type="InterPro" id="IPR004443">
    <property type="entry name" value="YjeF_N_dom"/>
</dbReference>
<dbReference type="InterPro" id="IPR036652">
    <property type="entry name" value="YjeF_N_dom_sf"/>
</dbReference>
<evidence type="ECO:0000256" key="18">
    <source>
        <dbReference type="HAMAP-Rule" id="MF_01966"/>
    </source>
</evidence>
<evidence type="ECO:0000256" key="5">
    <source>
        <dbReference type="ARBA" id="ARBA00022723"/>
    </source>
</evidence>
<evidence type="ECO:0000259" key="21">
    <source>
        <dbReference type="PROSITE" id="PS51383"/>
    </source>
</evidence>
<feature type="binding site" evidence="18">
    <location>
        <position position="164"/>
    </location>
    <ligand>
        <name>K(+)</name>
        <dbReference type="ChEBI" id="CHEBI:29103"/>
    </ligand>
</feature>
<dbReference type="EC" id="5.1.99.6" evidence="19"/>
<dbReference type="Pfam" id="PF01256">
    <property type="entry name" value="Carb_kinase"/>
    <property type="match status" value="1"/>
</dbReference>
<evidence type="ECO:0000256" key="14">
    <source>
        <dbReference type="ARBA" id="ARBA00025153"/>
    </source>
</evidence>
<dbReference type="Pfam" id="PF03853">
    <property type="entry name" value="YjeF_N"/>
    <property type="match status" value="1"/>
</dbReference>
<dbReference type="PIRSF" id="PIRSF017184">
    <property type="entry name" value="Nnr"/>
    <property type="match status" value="1"/>
</dbReference>
<dbReference type="GO" id="GO:0016301">
    <property type="term" value="F:kinase activity"/>
    <property type="evidence" value="ECO:0007669"/>
    <property type="project" value="UniProtKB-KW"/>
</dbReference>
<organism evidence="23 24">
    <name type="scientific">Clostridium cellulovorans (strain ATCC 35296 / DSM 3052 / OCM 3 / 743B)</name>
    <dbReference type="NCBI Taxonomy" id="573061"/>
    <lineage>
        <taxon>Bacteria</taxon>
        <taxon>Bacillati</taxon>
        <taxon>Bacillota</taxon>
        <taxon>Clostridia</taxon>
        <taxon>Eubacteriales</taxon>
        <taxon>Clostridiaceae</taxon>
        <taxon>Clostridium</taxon>
    </lineage>
</organism>
<dbReference type="GO" id="GO:0052856">
    <property type="term" value="F:NAD(P)HX epimerase activity"/>
    <property type="evidence" value="ECO:0007669"/>
    <property type="project" value="UniProtKB-UniRule"/>
</dbReference>
<dbReference type="NCBIfam" id="TIGR00197">
    <property type="entry name" value="yjeF_nterm"/>
    <property type="match status" value="1"/>
</dbReference>
<feature type="binding site" evidence="17">
    <location>
        <position position="263"/>
    </location>
    <ligand>
        <name>(6S)-NADPHX</name>
        <dbReference type="ChEBI" id="CHEBI:64076"/>
    </ligand>
</feature>
<comment type="similarity">
    <text evidence="3 19">In the N-terminal section; belongs to the NnrE/AIBP family.</text>
</comment>
<accession>D9SW80</accession>
<dbReference type="Gene3D" id="3.40.50.10260">
    <property type="entry name" value="YjeF N-terminal domain"/>
    <property type="match status" value="1"/>
</dbReference>
<dbReference type="AlphaFoldDB" id="D9SW80"/>
<dbReference type="OrthoDB" id="9806925at2"/>
<dbReference type="PROSITE" id="PS51385">
    <property type="entry name" value="YJEF_N"/>
    <property type="match status" value="1"/>
</dbReference>
<dbReference type="KEGG" id="ccb:Clocel_1473"/>
<dbReference type="GO" id="GO:0046872">
    <property type="term" value="F:metal ion binding"/>
    <property type="evidence" value="ECO:0007669"/>
    <property type="project" value="UniProtKB-UniRule"/>
</dbReference>
<keyword evidence="10 17" id="KW-0520">NAD</keyword>
<dbReference type="GO" id="GO:0110051">
    <property type="term" value="P:metabolite repair"/>
    <property type="evidence" value="ECO:0007669"/>
    <property type="project" value="TreeGrafter"/>
</dbReference>
<evidence type="ECO:0000256" key="10">
    <source>
        <dbReference type="ARBA" id="ARBA00023027"/>
    </source>
</evidence>
<evidence type="ECO:0000256" key="1">
    <source>
        <dbReference type="ARBA" id="ARBA00000013"/>
    </source>
</evidence>
<dbReference type="EC" id="4.2.1.136" evidence="19"/>
<comment type="similarity">
    <text evidence="4 19">In the C-terminal section; belongs to the NnrD/CARKD family.</text>
</comment>